<proteinExistence type="predicted"/>
<gene>
    <name evidence="2" type="ORF">RPE78_17435</name>
</gene>
<sequence length="367" mass="40404">MKALTVLTAVATGIGLMTAAPVFADMPDGRTTGAQTERSAITSRFQRSFGHAGLLTIWSSNEIFGITQDKINNGMLHFNQAENSGVLSGYRDNISTAEVPISALVGISDHAMVYTNLSLNGFSASPDLAYASGGIGTLTVEYLNMPSDNLTWGIGAIAQYAHTNLKQNDGKINNPWGGIRGDLLYKMNDHWALANRFVAQWGNARSEIPLGFATLTDRQHTALTYWQSDLVGTYSDAEIGFLPAGWLMHPRLGFAIEELTNSSSINSLGTKVDKQKIHYSEGMATLRFEKPVYGPGAWSPQLEFGLKHEFVNSFDSYSNEQNFYYSSVGLGRQIGKDLFFNLAYVRYDGFRGNVRNQTFKAIFSYTF</sequence>
<accession>A0ABZ1E673</accession>
<keyword evidence="2" id="KW-0614">Plasmid</keyword>
<dbReference type="Gene3D" id="2.40.128.130">
    <property type="entry name" value="Autotransporter beta-domain"/>
    <property type="match status" value="1"/>
</dbReference>
<protein>
    <submittedName>
        <fullName evidence="2">Uncharacterized protein</fullName>
    </submittedName>
</protein>
<keyword evidence="3" id="KW-1185">Reference proteome</keyword>
<keyword evidence="1" id="KW-0732">Signal</keyword>
<dbReference type="EMBL" id="CP135445">
    <property type="protein sequence ID" value="WRY35640.1"/>
    <property type="molecule type" value="Genomic_DNA"/>
</dbReference>
<feature type="chain" id="PRO_5046606213" evidence="1">
    <location>
        <begin position="25"/>
        <end position="367"/>
    </location>
</feature>
<evidence type="ECO:0000313" key="2">
    <source>
        <dbReference type="EMBL" id="WRY35640.1"/>
    </source>
</evidence>
<organism evidence="2 3">
    <name type="scientific">Thioclava litoralis</name>
    <dbReference type="NCBI Taxonomy" id="3076557"/>
    <lineage>
        <taxon>Bacteria</taxon>
        <taxon>Pseudomonadati</taxon>
        <taxon>Pseudomonadota</taxon>
        <taxon>Alphaproteobacteria</taxon>
        <taxon>Rhodobacterales</taxon>
        <taxon>Paracoccaceae</taxon>
        <taxon>Thioclava</taxon>
    </lineage>
</organism>
<name>A0ABZ1E673_9RHOB</name>
<geneLocation type="plasmid" evidence="2 3">
    <name>unnamed2</name>
</geneLocation>
<evidence type="ECO:0000313" key="3">
    <source>
        <dbReference type="Proteomes" id="UP001623290"/>
    </source>
</evidence>
<feature type="signal peptide" evidence="1">
    <location>
        <begin position="1"/>
        <end position="24"/>
    </location>
</feature>
<dbReference type="RefSeq" id="WP_330629370.1">
    <property type="nucleotide sequence ID" value="NZ_CP135445.1"/>
</dbReference>
<dbReference type="Proteomes" id="UP001623290">
    <property type="component" value="Plasmid unnamed2"/>
</dbReference>
<dbReference type="SUPFAM" id="SSF103515">
    <property type="entry name" value="Autotransporter"/>
    <property type="match status" value="1"/>
</dbReference>
<evidence type="ECO:0000256" key="1">
    <source>
        <dbReference type="SAM" id="SignalP"/>
    </source>
</evidence>
<dbReference type="InterPro" id="IPR036709">
    <property type="entry name" value="Autotransporte_beta_dom_sf"/>
</dbReference>
<reference evidence="2 3" key="1">
    <citation type="submission" date="2023-09" db="EMBL/GenBank/DDBJ databases">
        <title>Thioclava shenzhenensis sp. nov., a multidrug resistant bacteria-antagonizing species isolated from coastal seawater.</title>
        <authorList>
            <person name="Long M."/>
        </authorList>
    </citation>
    <scope>NUCLEOTIDE SEQUENCE [LARGE SCALE GENOMIC DNA]</scope>
    <source>
        <strain evidence="2 3">FTW29</strain>
        <plasmid evidence="2 3">unnamed2</plasmid>
    </source>
</reference>